<evidence type="ECO:0000313" key="2">
    <source>
        <dbReference type="EMBL" id="KAK7104331.1"/>
    </source>
</evidence>
<proteinExistence type="predicted"/>
<comment type="caution">
    <text evidence="2">The sequence shown here is derived from an EMBL/GenBank/DDBJ whole genome shotgun (WGS) entry which is preliminary data.</text>
</comment>
<keyword evidence="1" id="KW-0732">Signal</keyword>
<organism evidence="2 3">
    <name type="scientific">Littorina saxatilis</name>
    <dbReference type="NCBI Taxonomy" id="31220"/>
    <lineage>
        <taxon>Eukaryota</taxon>
        <taxon>Metazoa</taxon>
        <taxon>Spiralia</taxon>
        <taxon>Lophotrochozoa</taxon>
        <taxon>Mollusca</taxon>
        <taxon>Gastropoda</taxon>
        <taxon>Caenogastropoda</taxon>
        <taxon>Littorinimorpha</taxon>
        <taxon>Littorinoidea</taxon>
        <taxon>Littorinidae</taxon>
        <taxon>Littorina</taxon>
    </lineage>
</organism>
<reference evidence="2 3" key="1">
    <citation type="submission" date="2024-02" db="EMBL/GenBank/DDBJ databases">
        <title>Chromosome-scale genome assembly of the rough periwinkle Littorina saxatilis.</title>
        <authorList>
            <person name="De Jode A."/>
            <person name="Faria R."/>
            <person name="Formenti G."/>
            <person name="Sims Y."/>
            <person name="Smith T.P."/>
            <person name="Tracey A."/>
            <person name="Wood J.M.D."/>
            <person name="Zagrodzka Z.B."/>
            <person name="Johannesson K."/>
            <person name="Butlin R.K."/>
            <person name="Leder E.H."/>
        </authorList>
    </citation>
    <scope>NUCLEOTIDE SEQUENCE [LARGE SCALE GENOMIC DNA]</scope>
    <source>
        <strain evidence="2">Snail1</strain>
        <tissue evidence="2">Muscle</tissue>
    </source>
</reference>
<dbReference type="AlphaFoldDB" id="A0AAN9BFV2"/>
<sequence length="103" mass="11301">MFRTQSLVMVLALTLALAASSAVLPFLNLNEMQPEHACYFLCDLCLEGGPEEDLMDCANKLCSRIKPGATCGPVLDFDMLLLGHKCRDMGLVMQFLGAPQKKH</sequence>
<evidence type="ECO:0000256" key="1">
    <source>
        <dbReference type="SAM" id="SignalP"/>
    </source>
</evidence>
<dbReference type="EMBL" id="JBAMIC010000008">
    <property type="protein sequence ID" value="KAK7104331.1"/>
    <property type="molecule type" value="Genomic_DNA"/>
</dbReference>
<accession>A0AAN9BFV2</accession>
<evidence type="ECO:0000313" key="3">
    <source>
        <dbReference type="Proteomes" id="UP001374579"/>
    </source>
</evidence>
<feature type="chain" id="PRO_5042831577" evidence="1">
    <location>
        <begin position="19"/>
        <end position="103"/>
    </location>
</feature>
<keyword evidence="3" id="KW-1185">Reference proteome</keyword>
<protein>
    <submittedName>
        <fullName evidence="2">Uncharacterized protein</fullName>
    </submittedName>
</protein>
<feature type="signal peptide" evidence="1">
    <location>
        <begin position="1"/>
        <end position="18"/>
    </location>
</feature>
<name>A0AAN9BFV2_9CAEN</name>
<dbReference type="Proteomes" id="UP001374579">
    <property type="component" value="Unassembled WGS sequence"/>
</dbReference>
<gene>
    <name evidence="2" type="ORF">V1264_019069</name>
</gene>